<accession>S8DGY7</accession>
<dbReference type="STRING" id="743788.S8DGY7"/>
<evidence type="ECO:0000313" key="1">
    <source>
        <dbReference type="EMBL" id="EPS92786.1"/>
    </source>
</evidence>
<keyword evidence="2" id="KW-1185">Reference proteome</keyword>
<reference evidence="1 2" key="1">
    <citation type="journal article" date="2012" name="Science">
        <title>The Paleozoic origin of enzymatic lignin decomposition reconstructed from 31 fungal genomes.</title>
        <authorList>
            <person name="Floudas D."/>
            <person name="Binder M."/>
            <person name="Riley R."/>
            <person name="Barry K."/>
            <person name="Blanchette R.A."/>
            <person name="Henrissat B."/>
            <person name="Martinez A.T."/>
            <person name="Otillar R."/>
            <person name="Spatafora J.W."/>
            <person name="Yadav J.S."/>
            <person name="Aerts A."/>
            <person name="Benoit I."/>
            <person name="Boyd A."/>
            <person name="Carlson A."/>
            <person name="Copeland A."/>
            <person name="Coutinho P.M."/>
            <person name="de Vries R.P."/>
            <person name="Ferreira P."/>
            <person name="Findley K."/>
            <person name="Foster B."/>
            <person name="Gaskell J."/>
            <person name="Glotzer D."/>
            <person name="Gorecki P."/>
            <person name="Heitman J."/>
            <person name="Hesse C."/>
            <person name="Hori C."/>
            <person name="Igarashi K."/>
            <person name="Jurgens J.A."/>
            <person name="Kallen N."/>
            <person name="Kersten P."/>
            <person name="Kohler A."/>
            <person name="Kuees U."/>
            <person name="Kumar T.K.A."/>
            <person name="Kuo A."/>
            <person name="LaButti K."/>
            <person name="Larrondo L.F."/>
            <person name="Lindquist E."/>
            <person name="Ling A."/>
            <person name="Lombard V."/>
            <person name="Lucas S."/>
            <person name="Lundell T."/>
            <person name="Martin R."/>
            <person name="McLaughlin D.J."/>
            <person name="Morgenstern I."/>
            <person name="Morin E."/>
            <person name="Murat C."/>
            <person name="Nagy L.G."/>
            <person name="Nolan M."/>
            <person name="Ohm R.A."/>
            <person name="Patyshakuliyeva A."/>
            <person name="Rokas A."/>
            <person name="Ruiz-Duenas F.J."/>
            <person name="Sabat G."/>
            <person name="Salamov A."/>
            <person name="Samejima M."/>
            <person name="Schmutz J."/>
            <person name="Slot J.C."/>
            <person name="St John F."/>
            <person name="Stenlid J."/>
            <person name="Sun H."/>
            <person name="Sun S."/>
            <person name="Syed K."/>
            <person name="Tsang A."/>
            <person name="Wiebenga A."/>
            <person name="Young D."/>
            <person name="Pisabarro A."/>
            <person name="Eastwood D.C."/>
            <person name="Martin F."/>
            <person name="Cullen D."/>
            <person name="Grigoriev I.V."/>
            <person name="Hibbett D.S."/>
        </authorList>
    </citation>
    <scope>NUCLEOTIDE SEQUENCE</scope>
    <source>
        <strain evidence="2">FP-58527</strain>
    </source>
</reference>
<dbReference type="AlphaFoldDB" id="S8DGY7"/>
<sequence>MSQEVEVTAGPGPGPVRDAAAQLRADKQENIEADLQAWYSYSTTVAAKMSDDYALSQSHILNLMFQAGAKVIHSRNPNVYNAWLHRRADEVNDGLPKGERMKLSEIQEQYGEEYYELTDEQKFELMEGLMDDRDTNFKGARLTSRGRLKTLSSVMQNIEKQYAYLKLVCGIDAMSLIVRNDPSFHFDPISSGKTPFT</sequence>
<organism evidence="1 2">
    <name type="scientific">Fomitopsis schrenkii</name>
    <name type="common">Brown rot fungus</name>
    <dbReference type="NCBI Taxonomy" id="2126942"/>
    <lineage>
        <taxon>Eukaryota</taxon>
        <taxon>Fungi</taxon>
        <taxon>Dikarya</taxon>
        <taxon>Basidiomycota</taxon>
        <taxon>Agaricomycotina</taxon>
        <taxon>Agaricomycetes</taxon>
        <taxon>Polyporales</taxon>
        <taxon>Fomitopsis</taxon>
    </lineage>
</organism>
<dbReference type="EMBL" id="KE504350">
    <property type="protein sequence ID" value="EPS92786.1"/>
    <property type="molecule type" value="Genomic_DNA"/>
</dbReference>
<dbReference type="HOGENOM" id="CLU_1384193_0_0_1"/>
<evidence type="ECO:0000313" key="2">
    <source>
        <dbReference type="Proteomes" id="UP000015241"/>
    </source>
</evidence>
<protein>
    <submittedName>
        <fullName evidence="1">Uncharacterized protein</fullName>
    </submittedName>
</protein>
<gene>
    <name evidence="1" type="ORF">FOMPIDRAFT_1056553</name>
</gene>
<dbReference type="Proteomes" id="UP000015241">
    <property type="component" value="Unassembled WGS sequence"/>
</dbReference>
<proteinExistence type="predicted"/>
<name>S8DGY7_FOMSC</name>
<dbReference type="OrthoDB" id="2803164at2759"/>
<dbReference type="InParanoid" id="S8DGY7"/>